<dbReference type="PANTHER" id="PTHR30336">
    <property type="entry name" value="INNER MEMBRANE PROTEIN, PROBABLE PERMEASE"/>
    <property type="match status" value="1"/>
</dbReference>
<keyword evidence="1" id="KW-0812">Transmembrane</keyword>
<dbReference type="EMBL" id="JAVDQY010000001">
    <property type="protein sequence ID" value="MDR6525016.1"/>
    <property type="molecule type" value="Genomic_DNA"/>
</dbReference>
<dbReference type="InterPro" id="IPR003848">
    <property type="entry name" value="DUF218"/>
</dbReference>
<keyword evidence="1" id="KW-0472">Membrane</keyword>
<feature type="transmembrane region" description="Helical" evidence="1">
    <location>
        <begin position="44"/>
        <end position="69"/>
    </location>
</feature>
<accession>A0AAE3Y3Z1</accession>
<protein>
    <submittedName>
        <fullName evidence="3">Uncharacterized SAM-binding protein YcdF (DUF218 family)</fullName>
    </submittedName>
</protein>
<dbReference type="CDD" id="cd06259">
    <property type="entry name" value="YdcF-like"/>
    <property type="match status" value="1"/>
</dbReference>
<sequence>MKFLLDFLFRVLQLFTEPYFLVFLAVVIIALLKRKNKCKNLRTGIFISAVVMIILIGNGFLGKLISGYLQKSYISSSGMKNTPAQNPIIVVLGGGVVDIDNTEKLHTMSYSRIVTAYQLYHEYRENNQSCKILISGKGRGHTSEAELFRENFKKMGVPDSDMIKEDQSMNTYQNAKYSSQIVNQMGPSSVYLVTSGFHMKRSVALFQTFGLKPIPKASDFIDTEITIFPNSYNAAFTFVMLKEVVGIWQVKLYNSLGINNIL</sequence>
<keyword evidence="1" id="KW-1133">Transmembrane helix</keyword>
<evidence type="ECO:0000313" key="3">
    <source>
        <dbReference type="EMBL" id="MDR6524983.1"/>
    </source>
</evidence>
<dbReference type="Proteomes" id="UP001184861">
    <property type="component" value="Unassembled WGS sequence"/>
</dbReference>
<feature type="transmembrane region" description="Helical" evidence="1">
    <location>
        <begin position="12"/>
        <end position="32"/>
    </location>
</feature>
<dbReference type="Gene3D" id="3.40.50.620">
    <property type="entry name" value="HUPs"/>
    <property type="match status" value="1"/>
</dbReference>
<comment type="caution">
    <text evidence="3">The sequence shown here is derived from an EMBL/GenBank/DDBJ whole genome shotgun (WGS) entry which is preliminary data.</text>
</comment>
<evidence type="ECO:0000313" key="4">
    <source>
        <dbReference type="EMBL" id="MDR6525016.1"/>
    </source>
</evidence>
<dbReference type="PANTHER" id="PTHR30336:SF4">
    <property type="entry name" value="ENVELOPE BIOGENESIS FACTOR ELYC"/>
    <property type="match status" value="1"/>
</dbReference>
<name>A0AAE3Y3Z1_9FLAO</name>
<dbReference type="Pfam" id="PF02698">
    <property type="entry name" value="DUF218"/>
    <property type="match status" value="1"/>
</dbReference>
<organism evidence="3 5">
    <name type="scientific">Chryseobacterium rhizosphaerae</name>
    <dbReference type="NCBI Taxonomy" id="395937"/>
    <lineage>
        <taxon>Bacteria</taxon>
        <taxon>Pseudomonadati</taxon>
        <taxon>Bacteroidota</taxon>
        <taxon>Flavobacteriia</taxon>
        <taxon>Flavobacteriales</taxon>
        <taxon>Weeksellaceae</taxon>
        <taxon>Chryseobacterium group</taxon>
        <taxon>Chryseobacterium</taxon>
    </lineage>
</organism>
<dbReference type="AlphaFoldDB" id="A0AAE3Y3Z1"/>
<dbReference type="RefSeq" id="WP_309944306.1">
    <property type="nucleotide sequence ID" value="NZ_JAVDQY010000001.1"/>
</dbReference>
<proteinExistence type="predicted"/>
<dbReference type="InterPro" id="IPR014729">
    <property type="entry name" value="Rossmann-like_a/b/a_fold"/>
</dbReference>
<dbReference type="GO" id="GO:0000270">
    <property type="term" value="P:peptidoglycan metabolic process"/>
    <property type="evidence" value="ECO:0007669"/>
    <property type="project" value="TreeGrafter"/>
</dbReference>
<dbReference type="EMBL" id="JAVDQY010000001">
    <property type="protein sequence ID" value="MDR6524983.1"/>
    <property type="molecule type" value="Genomic_DNA"/>
</dbReference>
<gene>
    <name evidence="3" type="ORF">J2787_000353</name>
    <name evidence="4" type="ORF">J2787_000386</name>
</gene>
<reference evidence="3" key="1">
    <citation type="submission" date="2023-07" db="EMBL/GenBank/DDBJ databases">
        <title>Sorghum-associated microbial communities from plants grown in Nebraska, USA.</title>
        <authorList>
            <person name="Schachtman D."/>
        </authorList>
    </citation>
    <scope>NUCLEOTIDE SEQUENCE</scope>
    <source>
        <strain evidence="3">DS2360</strain>
    </source>
</reference>
<evidence type="ECO:0000259" key="2">
    <source>
        <dbReference type="Pfam" id="PF02698"/>
    </source>
</evidence>
<dbReference type="GO" id="GO:0005886">
    <property type="term" value="C:plasma membrane"/>
    <property type="evidence" value="ECO:0007669"/>
    <property type="project" value="TreeGrafter"/>
</dbReference>
<evidence type="ECO:0000313" key="5">
    <source>
        <dbReference type="Proteomes" id="UP001184861"/>
    </source>
</evidence>
<feature type="domain" description="DUF218" evidence="2">
    <location>
        <begin position="88"/>
        <end position="246"/>
    </location>
</feature>
<dbReference type="InterPro" id="IPR051599">
    <property type="entry name" value="Cell_Envelope_Assoc"/>
</dbReference>
<dbReference type="GO" id="GO:0043164">
    <property type="term" value="P:Gram-negative-bacterium-type cell wall biogenesis"/>
    <property type="evidence" value="ECO:0007669"/>
    <property type="project" value="TreeGrafter"/>
</dbReference>
<evidence type="ECO:0000256" key="1">
    <source>
        <dbReference type="SAM" id="Phobius"/>
    </source>
</evidence>